<dbReference type="PANTHER" id="PTHR38795:SF1">
    <property type="entry name" value="DUF6604 DOMAIN-CONTAINING PROTEIN"/>
    <property type="match status" value="1"/>
</dbReference>
<dbReference type="AlphaFoldDB" id="A0A9Q8LC41"/>
<evidence type="ECO:0000313" key="2">
    <source>
        <dbReference type="EMBL" id="UJO14750.1"/>
    </source>
</evidence>
<feature type="domain" description="DUF6604" evidence="1">
    <location>
        <begin position="12"/>
        <end position="257"/>
    </location>
</feature>
<dbReference type="KEGG" id="ffu:CLAFUR5_08644"/>
<dbReference type="GeneID" id="71988522"/>
<gene>
    <name evidence="2" type="ORF">CLAFUR5_08644</name>
</gene>
<evidence type="ECO:0000259" key="1">
    <source>
        <dbReference type="Pfam" id="PF20253"/>
    </source>
</evidence>
<dbReference type="Proteomes" id="UP000756132">
    <property type="component" value="Chromosome 3"/>
</dbReference>
<sequence length="815" mass="90538">MDWKTVADLVADYKTASHHVAQWLVNNTRGHVTDAALAAYIERAAQHGNGIQQVFLDPPDLIQLSGDVERRATVSGQAPFDITAAISVLKNAIRGRKGAAEWYRVRGKKDKESLERDEKHSQFIGTQSEMLACLQRAYRATQPIVQQPRLPARIEELVAGFCQLHVEEPAEVGPAIAARLTKDAAHLVHVDDVGVQMQVEPDDMAFALCTLLEEFFKARKVLREAWTSCKNGTLPSEYAFAMKEAANQLMQANIDHFAETHPGFDDFNTIADSLELNITTEEGVLQTFECNVEGLTSQLLCIDAWITVSLLRRHIRTAQLPRTHRAVRVLDRNVNAHHPLCLKLYESKVDVDDLAARWQDAGPQDLFTAQYAEFRASTDHRVSLTFILMLQNEIDALDILGEGRTLVLVSLVDVTVQAQLSSASIDELKRRYEPWVRHEVDETLDAAAKKIQHDMLEAAGKDVAELYEVEPADFLKRPVQILPTLGTAYSLNLTTLLHSSGVDLLNIGNIGLAMVHLYSICKASQLLSEEWIDMEFFIKSQGALSLGLIEAVHATEPMLTAARNYGFAMGLEAHHYTAAKAREPRKLGRVSLTLGRKNIRTVQLCSTFMKELHTVQAAASTVAFCISDELPSVLHHVAKGLAADNPSPLDAITLEAVRDNRPLTPVQLLSALKKSLGNDDFAMRFDYYIFFATLVDIVREVQLMLQESKFGKVRDVGKKDNPSLLVDDIFWLAACRERDILANDGTSPINDYISMCAKIFDRHMGKDGSRLYDMAVASRTEPALDDEIAVAPCVTPVGHNVVRLKLNGKKLTLKG</sequence>
<dbReference type="PANTHER" id="PTHR38795">
    <property type="entry name" value="DUF6604 DOMAIN-CONTAINING PROTEIN"/>
    <property type="match status" value="1"/>
</dbReference>
<organism evidence="2 3">
    <name type="scientific">Passalora fulva</name>
    <name type="common">Tomato leaf mold</name>
    <name type="synonym">Cladosporium fulvum</name>
    <dbReference type="NCBI Taxonomy" id="5499"/>
    <lineage>
        <taxon>Eukaryota</taxon>
        <taxon>Fungi</taxon>
        <taxon>Dikarya</taxon>
        <taxon>Ascomycota</taxon>
        <taxon>Pezizomycotina</taxon>
        <taxon>Dothideomycetes</taxon>
        <taxon>Dothideomycetidae</taxon>
        <taxon>Mycosphaerellales</taxon>
        <taxon>Mycosphaerellaceae</taxon>
        <taxon>Fulvia</taxon>
    </lineage>
</organism>
<evidence type="ECO:0000313" key="3">
    <source>
        <dbReference type="Proteomes" id="UP000756132"/>
    </source>
</evidence>
<reference evidence="2" key="1">
    <citation type="submission" date="2021-12" db="EMBL/GenBank/DDBJ databases">
        <authorList>
            <person name="Zaccaron A."/>
            <person name="Stergiopoulos I."/>
        </authorList>
    </citation>
    <scope>NUCLEOTIDE SEQUENCE</scope>
    <source>
        <strain evidence="2">Race5_Kim</strain>
    </source>
</reference>
<dbReference type="RefSeq" id="XP_047759116.1">
    <property type="nucleotide sequence ID" value="XM_047907792.1"/>
</dbReference>
<dbReference type="EMBL" id="CP090165">
    <property type="protein sequence ID" value="UJO14750.1"/>
    <property type="molecule type" value="Genomic_DNA"/>
</dbReference>
<proteinExistence type="predicted"/>
<accession>A0A9Q8LC41</accession>
<keyword evidence="3" id="KW-1185">Reference proteome</keyword>
<name>A0A9Q8LC41_PASFU</name>
<protein>
    <recommendedName>
        <fullName evidence="1">DUF6604 domain-containing protein</fullName>
    </recommendedName>
</protein>
<dbReference type="InterPro" id="IPR046539">
    <property type="entry name" value="DUF6604"/>
</dbReference>
<reference evidence="2" key="2">
    <citation type="journal article" date="2022" name="Microb. Genom.">
        <title>A chromosome-scale genome assembly of the tomato pathogen Cladosporium fulvum reveals a compartmentalized genome architecture and the presence of a dispensable chromosome.</title>
        <authorList>
            <person name="Zaccaron A.Z."/>
            <person name="Chen L.H."/>
            <person name="Samaras A."/>
            <person name="Stergiopoulos I."/>
        </authorList>
    </citation>
    <scope>NUCLEOTIDE SEQUENCE</scope>
    <source>
        <strain evidence="2">Race5_Kim</strain>
    </source>
</reference>
<dbReference type="Pfam" id="PF20253">
    <property type="entry name" value="DUF6604"/>
    <property type="match status" value="1"/>
</dbReference>